<feature type="signal peptide" evidence="1">
    <location>
        <begin position="1"/>
        <end position="23"/>
    </location>
</feature>
<dbReference type="EMBL" id="AQGS01000479">
    <property type="protein sequence ID" value="EPS39287.1"/>
    <property type="molecule type" value="Genomic_DNA"/>
</dbReference>
<protein>
    <submittedName>
        <fullName evidence="2">Uncharacterized protein</fullName>
    </submittedName>
</protein>
<dbReference type="Proteomes" id="UP000015100">
    <property type="component" value="Unassembled WGS sequence"/>
</dbReference>
<keyword evidence="1" id="KW-0732">Signal</keyword>
<reference evidence="3" key="2">
    <citation type="submission" date="2013-04" db="EMBL/GenBank/DDBJ databases">
        <title>Genomic mechanisms accounting for the adaptation to parasitism in nematode-trapping fungi.</title>
        <authorList>
            <person name="Ahren D.G."/>
        </authorList>
    </citation>
    <scope>NUCLEOTIDE SEQUENCE [LARGE SCALE GENOMIC DNA]</scope>
    <source>
        <strain evidence="3">CBS 200.50</strain>
    </source>
</reference>
<organism evidence="2 3">
    <name type="scientific">Dactylellina haptotyla (strain CBS 200.50)</name>
    <name type="common">Nematode-trapping fungus</name>
    <name type="synonym">Monacrosporium haptotylum</name>
    <dbReference type="NCBI Taxonomy" id="1284197"/>
    <lineage>
        <taxon>Eukaryota</taxon>
        <taxon>Fungi</taxon>
        <taxon>Dikarya</taxon>
        <taxon>Ascomycota</taxon>
        <taxon>Pezizomycotina</taxon>
        <taxon>Orbiliomycetes</taxon>
        <taxon>Orbiliales</taxon>
        <taxon>Orbiliaceae</taxon>
        <taxon>Dactylellina</taxon>
    </lineage>
</organism>
<feature type="chain" id="PRO_5004549178" evidence="1">
    <location>
        <begin position="24"/>
        <end position="486"/>
    </location>
</feature>
<reference evidence="2 3" key="1">
    <citation type="journal article" date="2013" name="PLoS Genet.">
        <title>Genomic mechanisms accounting for the adaptation to parasitism in nematode-trapping fungi.</title>
        <authorList>
            <person name="Meerupati T."/>
            <person name="Andersson K.M."/>
            <person name="Friman E."/>
            <person name="Kumar D."/>
            <person name="Tunlid A."/>
            <person name="Ahren D."/>
        </authorList>
    </citation>
    <scope>NUCLEOTIDE SEQUENCE [LARGE SCALE GENOMIC DNA]</scope>
    <source>
        <strain evidence="2 3">CBS 200.50</strain>
    </source>
</reference>
<dbReference type="AlphaFoldDB" id="S8BVD2"/>
<evidence type="ECO:0000313" key="2">
    <source>
        <dbReference type="EMBL" id="EPS39287.1"/>
    </source>
</evidence>
<comment type="caution">
    <text evidence="2">The sequence shown here is derived from an EMBL/GenBank/DDBJ whole genome shotgun (WGS) entry which is preliminary data.</text>
</comment>
<sequence>MLGPKLSLGFTLIWVILMKGAVAPGSECGLPRTDDVESESDLDALDIDLGNPGQGVHPDTLSRILSQNEDSLGRLRTLYPGTKAAPTPNDWTPELNSIGLRRQAWNDFIAGLGGKKTNPVENFIEQSRMVIQYTADINRLFKLLQDMESTSIGKQIWAKLQEAFIDNVMIFYTNPNYKPSLPSSAQNKPGLFDNSVLSPPPGTSPEAMRANVEILLKKMFSFDDYNGRSNDIILSDDVFLAAWQRLRVAYGLANKYLTDLLNPFMKEDVENRYPKLVDRLTPNTLPRPAGLWRRQGDPIYGYEEYYCDKYGKIYTPLGAGINWWRRWKYESTPGVPVPTLLLALHGTITGLIRGSLAFIFELMADISLRANELSLNSSTPDPTFAILDILKGKTGSEICIPDNVFFLKRYPERYGSMYLAMVPGYTRGQEDWDDEAEMKKFTWREVAQGSWNPCFKGKYDSTNLDLIDDHDSYKAALQQKLRQLGL</sequence>
<name>S8BVD2_DACHA</name>
<evidence type="ECO:0000256" key="1">
    <source>
        <dbReference type="SAM" id="SignalP"/>
    </source>
</evidence>
<proteinExistence type="predicted"/>
<dbReference type="HOGENOM" id="CLU_561414_0_0_1"/>
<accession>S8BVD2</accession>
<dbReference type="OrthoDB" id="5315189at2759"/>
<gene>
    <name evidence="2" type="ORF">H072_6927</name>
</gene>
<keyword evidence="3" id="KW-1185">Reference proteome</keyword>
<evidence type="ECO:0000313" key="3">
    <source>
        <dbReference type="Proteomes" id="UP000015100"/>
    </source>
</evidence>